<organism evidence="1 2">
    <name type="scientific">Staphylotrichum tortipilum</name>
    <dbReference type="NCBI Taxonomy" id="2831512"/>
    <lineage>
        <taxon>Eukaryota</taxon>
        <taxon>Fungi</taxon>
        <taxon>Dikarya</taxon>
        <taxon>Ascomycota</taxon>
        <taxon>Pezizomycotina</taxon>
        <taxon>Sordariomycetes</taxon>
        <taxon>Sordariomycetidae</taxon>
        <taxon>Sordariales</taxon>
        <taxon>Chaetomiaceae</taxon>
        <taxon>Staphylotrichum</taxon>
    </lineage>
</organism>
<reference evidence="1" key="1">
    <citation type="journal article" date="2023" name="Mol. Phylogenet. Evol.">
        <title>Genome-scale phylogeny and comparative genomics of the fungal order Sordariales.</title>
        <authorList>
            <person name="Hensen N."/>
            <person name="Bonometti L."/>
            <person name="Westerberg I."/>
            <person name="Brannstrom I.O."/>
            <person name="Guillou S."/>
            <person name="Cros-Aarteil S."/>
            <person name="Calhoun S."/>
            <person name="Haridas S."/>
            <person name="Kuo A."/>
            <person name="Mondo S."/>
            <person name="Pangilinan J."/>
            <person name="Riley R."/>
            <person name="LaButti K."/>
            <person name="Andreopoulos B."/>
            <person name="Lipzen A."/>
            <person name="Chen C."/>
            <person name="Yan M."/>
            <person name="Daum C."/>
            <person name="Ng V."/>
            <person name="Clum A."/>
            <person name="Steindorff A."/>
            <person name="Ohm R.A."/>
            <person name="Martin F."/>
            <person name="Silar P."/>
            <person name="Natvig D.O."/>
            <person name="Lalanne C."/>
            <person name="Gautier V."/>
            <person name="Ament-Velasquez S.L."/>
            <person name="Kruys A."/>
            <person name="Hutchinson M.I."/>
            <person name="Powell A.J."/>
            <person name="Barry K."/>
            <person name="Miller A.N."/>
            <person name="Grigoriev I.V."/>
            <person name="Debuchy R."/>
            <person name="Gladieux P."/>
            <person name="Hiltunen Thoren M."/>
            <person name="Johannesson H."/>
        </authorList>
    </citation>
    <scope>NUCLEOTIDE SEQUENCE</scope>
    <source>
        <strain evidence="1">CBS 103.79</strain>
    </source>
</reference>
<dbReference type="Proteomes" id="UP001303889">
    <property type="component" value="Unassembled WGS sequence"/>
</dbReference>
<reference evidence="1" key="2">
    <citation type="submission" date="2023-05" db="EMBL/GenBank/DDBJ databases">
        <authorList>
            <consortium name="Lawrence Berkeley National Laboratory"/>
            <person name="Steindorff A."/>
            <person name="Hensen N."/>
            <person name="Bonometti L."/>
            <person name="Westerberg I."/>
            <person name="Brannstrom I.O."/>
            <person name="Guillou S."/>
            <person name="Cros-Aarteil S."/>
            <person name="Calhoun S."/>
            <person name="Haridas S."/>
            <person name="Kuo A."/>
            <person name="Mondo S."/>
            <person name="Pangilinan J."/>
            <person name="Riley R."/>
            <person name="Labutti K."/>
            <person name="Andreopoulos B."/>
            <person name="Lipzen A."/>
            <person name="Chen C."/>
            <person name="Yanf M."/>
            <person name="Daum C."/>
            <person name="Ng V."/>
            <person name="Clum A."/>
            <person name="Ohm R."/>
            <person name="Martin F."/>
            <person name="Silar P."/>
            <person name="Natvig D."/>
            <person name="Lalanne C."/>
            <person name="Gautier V."/>
            <person name="Ament-Velasquez S.L."/>
            <person name="Kruys A."/>
            <person name="Hutchinson M.I."/>
            <person name="Powell A.J."/>
            <person name="Barry K."/>
            <person name="Miller A.N."/>
            <person name="Grigoriev I.V."/>
            <person name="Debuchy R."/>
            <person name="Gladieux P."/>
            <person name="Thoren M.H."/>
            <person name="Johannesson H."/>
        </authorList>
    </citation>
    <scope>NUCLEOTIDE SEQUENCE</scope>
    <source>
        <strain evidence="1">CBS 103.79</strain>
    </source>
</reference>
<proteinExistence type="predicted"/>
<evidence type="ECO:0000313" key="1">
    <source>
        <dbReference type="EMBL" id="KAK3900715.1"/>
    </source>
</evidence>
<keyword evidence="2" id="KW-1185">Reference proteome</keyword>
<gene>
    <name evidence="1" type="ORF">C8A05DRAFT_35625</name>
</gene>
<comment type="caution">
    <text evidence="1">The sequence shown here is derived from an EMBL/GenBank/DDBJ whole genome shotgun (WGS) entry which is preliminary data.</text>
</comment>
<name>A0AAN6MH16_9PEZI</name>
<accession>A0AAN6MH16</accession>
<sequence length="233" mass="28147">MLARRRVLVLDKPAYPRDRAERQRRADQDEERFLDPELDDGRRLVCPKEQEERFRSWQAMELFIKTHKKGWDFHQIWLRLCRDDPRAKVVIRSYFCHYVRRSQVNRPALGEEEYETVQMINCTKTVIDHWKNLVAEADNTVLREMRRKDPDNYGLWKLRWDLGEPKDRPVADISNWIRKEMKEEFDLIPESKLSIKKHETTADDLLMLLDTLWTRAEHVPCLPLVRVSVHWTL</sequence>
<dbReference type="AlphaFoldDB" id="A0AAN6MH16"/>
<protein>
    <submittedName>
        <fullName evidence="1">Uncharacterized protein</fullName>
    </submittedName>
</protein>
<evidence type="ECO:0000313" key="2">
    <source>
        <dbReference type="Proteomes" id="UP001303889"/>
    </source>
</evidence>
<feature type="non-terminal residue" evidence="1">
    <location>
        <position position="233"/>
    </location>
</feature>
<dbReference type="EMBL" id="MU855644">
    <property type="protein sequence ID" value="KAK3900715.1"/>
    <property type="molecule type" value="Genomic_DNA"/>
</dbReference>